<protein>
    <submittedName>
        <fullName evidence="1">Uncharacterized protein</fullName>
    </submittedName>
</protein>
<organism evidence="1">
    <name type="scientific">marine metagenome</name>
    <dbReference type="NCBI Taxonomy" id="408172"/>
    <lineage>
        <taxon>unclassified sequences</taxon>
        <taxon>metagenomes</taxon>
        <taxon>ecological metagenomes</taxon>
    </lineage>
</organism>
<accession>A0A383B987</accession>
<gene>
    <name evidence="1" type="ORF">METZ01_LOCUS469551</name>
</gene>
<dbReference type="AlphaFoldDB" id="A0A383B987"/>
<feature type="non-terminal residue" evidence="1">
    <location>
        <position position="1"/>
    </location>
</feature>
<evidence type="ECO:0000313" key="1">
    <source>
        <dbReference type="EMBL" id="SVE16697.1"/>
    </source>
</evidence>
<name>A0A383B987_9ZZZZ</name>
<proteinExistence type="predicted"/>
<reference evidence="1" key="1">
    <citation type="submission" date="2018-05" db="EMBL/GenBank/DDBJ databases">
        <authorList>
            <person name="Lanie J.A."/>
            <person name="Ng W.-L."/>
            <person name="Kazmierczak K.M."/>
            <person name="Andrzejewski T.M."/>
            <person name="Davidsen T.M."/>
            <person name="Wayne K.J."/>
            <person name="Tettelin H."/>
            <person name="Glass J.I."/>
            <person name="Rusch D."/>
            <person name="Podicherti R."/>
            <person name="Tsui H.-C.T."/>
            <person name="Winkler M.E."/>
        </authorList>
    </citation>
    <scope>NUCLEOTIDE SEQUENCE</scope>
</reference>
<feature type="non-terminal residue" evidence="1">
    <location>
        <position position="138"/>
    </location>
</feature>
<dbReference type="EMBL" id="UINC01198643">
    <property type="protein sequence ID" value="SVE16697.1"/>
    <property type="molecule type" value="Genomic_DNA"/>
</dbReference>
<sequence>VITMLNNTTWLKLRRFILLFSTLAIVWAQNDAGINITTEYVATTGEEDDLVHGYLNNNTAIAITVTLSGINAEGQGAYDLSNKRIKIRFGKRSENSDFSITDFSLPDATYSNIGLYMCCGNTELSGRTITEYNNDTWR</sequence>